<organism evidence="2 3">
    <name type="scientific">Kouleothrix aurantiaca</name>
    <dbReference type="NCBI Taxonomy" id="186479"/>
    <lineage>
        <taxon>Bacteria</taxon>
        <taxon>Bacillati</taxon>
        <taxon>Chloroflexota</taxon>
        <taxon>Chloroflexia</taxon>
        <taxon>Chloroflexales</taxon>
        <taxon>Roseiflexineae</taxon>
        <taxon>Roseiflexaceae</taxon>
        <taxon>Kouleothrix</taxon>
    </lineage>
</organism>
<comment type="caution">
    <text evidence="2">The sequence shown here is derived from an EMBL/GenBank/DDBJ whole genome shotgun (WGS) entry which is preliminary data.</text>
</comment>
<dbReference type="Proteomes" id="UP000050509">
    <property type="component" value="Unassembled WGS sequence"/>
</dbReference>
<dbReference type="EMBL" id="LJCR01000484">
    <property type="protein sequence ID" value="KPV52623.1"/>
    <property type="molecule type" value="Genomic_DNA"/>
</dbReference>
<keyword evidence="3" id="KW-1185">Reference proteome</keyword>
<dbReference type="AlphaFoldDB" id="A0A0P9DGY0"/>
<dbReference type="GO" id="GO:0003677">
    <property type="term" value="F:DNA binding"/>
    <property type="evidence" value="ECO:0007669"/>
    <property type="project" value="InterPro"/>
</dbReference>
<gene>
    <name evidence="2" type="ORF">SE17_14375</name>
</gene>
<dbReference type="InterPro" id="IPR003346">
    <property type="entry name" value="Transposase_20"/>
</dbReference>
<dbReference type="GO" id="GO:0004803">
    <property type="term" value="F:transposase activity"/>
    <property type="evidence" value="ECO:0007669"/>
    <property type="project" value="InterPro"/>
</dbReference>
<reference evidence="2 3" key="1">
    <citation type="submission" date="2015-09" db="EMBL/GenBank/DDBJ databases">
        <title>Draft genome sequence of Kouleothrix aurantiaca JCM 19913.</title>
        <authorList>
            <person name="Hemp J."/>
        </authorList>
    </citation>
    <scope>NUCLEOTIDE SEQUENCE [LARGE SCALE GENOMIC DNA]</scope>
    <source>
        <strain evidence="2 3">COM-B</strain>
    </source>
</reference>
<feature type="domain" description="Transposase IS116/IS110/IS902 C-terminal" evidence="1">
    <location>
        <begin position="16"/>
        <end position="101"/>
    </location>
</feature>
<sequence>MATVLQEGAWAETAGLLASISGVGLVTSAWLLVSTVNFTACASAEAAAAYAGLVPLAHESGTSVRGRRQIGHAGNARLRTALYMATLSAARYNPVIRAQYERLRAAGKPTKVARCACARKLLYLAYAVVTKGQEFDPHYREHSG</sequence>
<dbReference type="PANTHER" id="PTHR33055">
    <property type="entry name" value="TRANSPOSASE FOR INSERTION SEQUENCE ELEMENT IS1111A"/>
    <property type="match status" value="1"/>
</dbReference>
<accession>A0A0P9DGY0</accession>
<protein>
    <submittedName>
        <fullName evidence="2">Transposase</fullName>
    </submittedName>
</protein>
<evidence type="ECO:0000313" key="2">
    <source>
        <dbReference type="EMBL" id="KPV52623.1"/>
    </source>
</evidence>
<evidence type="ECO:0000259" key="1">
    <source>
        <dbReference type="Pfam" id="PF02371"/>
    </source>
</evidence>
<dbReference type="Pfam" id="PF02371">
    <property type="entry name" value="Transposase_20"/>
    <property type="match status" value="1"/>
</dbReference>
<proteinExistence type="predicted"/>
<dbReference type="GO" id="GO:0006313">
    <property type="term" value="P:DNA transposition"/>
    <property type="evidence" value="ECO:0007669"/>
    <property type="project" value="InterPro"/>
</dbReference>
<dbReference type="PANTHER" id="PTHR33055:SF3">
    <property type="entry name" value="PUTATIVE TRANSPOSASE FOR IS117-RELATED"/>
    <property type="match status" value="1"/>
</dbReference>
<evidence type="ECO:0000313" key="3">
    <source>
        <dbReference type="Proteomes" id="UP000050509"/>
    </source>
</evidence>
<name>A0A0P9DGY0_9CHLR</name>
<dbReference type="InterPro" id="IPR047650">
    <property type="entry name" value="Transpos_IS110"/>
</dbReference>